<feature type="region of interest" description="Disordered" evidence="1">
    <location>
        <begin position="954"/>
        <end position="1020"/>
    </location>
</feature>
<dbReference type="AlphaFoldDB" id="A0A518H1R8"/>
<dbReference type="KEGG" id="tpla:ElP_26750"/>
<accession>A0A518H1R8</accession>
<evidence type="ECO:0000313" key="3">
    <source>
        <dbReference type="EMBL" id="QDV34779.1"/>
    </source>
</evidence>
<evidence type="ECO:0000313" key="4">
    <source>
        <dbReference type="Proteomes" id="UP000317835"/>
    </source>
</evidence>
<protein>
    <submittedName>
        <fullName evidence="3">DNA polymerase III subunit epsilon</fullName>
    </submittedName>
</protein>
<dbReference type="Proteomes" id="UP000317835">
    <property type="component" value="Chromosome"/>
</dbReference>
<dbReference type="InterPro" id="IPR036420">
    <property type="entry name" value="BRCT_dom_sf"/>
</dbReference>
<organism evidence="3 4">
    <name type="scientific">Tautonia plasticadhaerens</name>
    <dbReference type="NCBI Taxonomy" id="2527974"/>
    <lineage>
        <taxon>Bacteria</taxon>
        <taxon>Pseudomonadati</taxon>
        <taxon>Planctomycetota</taxon>
        <taxon>Planctomycetia</taxon>
        <taxon>Isosphaerales</taxon>
        <taxon>Isosphaeraceae</taxon>
        <taxon>Tautonia</taxon>
    </lineage>
</organism>
<dbReference type="CDD" id="cd17748">
    <property type="entry name" value="BRCT_DNA_ligase_like"/>
    <property type="match status" value="1"/>
</dbReference>
<dbReference type="Gene3D" id="3.40.50.10190">
    <property type="entry name" value="BRCT domain"/>
    <property type="match status" value="1"/>
</dbReference>
<evidence type="ECO:0000259" key="2">
    <source>
        <dbReference type="PROSITE" id="PS50172"/>
    </source>
</evidence>
<sequence>MAIRPSIDDARRAWEARDPILVDLIEAISSRPDPEPEVPIREGAPTFDLLMARTRTPEFLKKSPEEQRIEWLSAFKALEAPDAEAPLSDRLRLHELILALWEDGSPFARACLLRVIDTVALTYGPWRALKRIFKEAESRGDLEVFAALTARFDVAHAAHQHGVSRRTLAYMVRRAWRHLRAIGRMMPVAYPDVASAVLARYPSTWGRDRSQAEGAWVYNHILYHGSKAYTRGRFLFGATKKDPVALRAFPDSWRRSPRPLFVLLERARSDAVLAFATEALRRDFRASLREVEPGWVVRLIASRAAPVHEFVVWILGNVPKFEQSSFRELGLHGPVLSLFDSPSDLARSYAADYARAHTRDLPVDELVRLADNRSEAVRKLAADLLGERDPRKEVGLDAWGRLLESEYGHTLAAKAIQAHFGPKELTSEWFRNLLFSQSEEAFEFVSELLPKIHSPGTLGYGYFRDLLDKYDWADQEPAGALAEFAMKHLARFGPDTFDPEFLALLLIRPDTRWIAASWINEGRLKAGSVPIDALKAMAFHPDWDAHPLVRLEASILKGRDRELSFDEPLADQVLGWLGDVRRFSPGDLGFDWLLSLARRAEPRYHDFAVELMIKGFVPADFAPAQDQPASVDRPPTKEEVTVDLGGQSFLFTGKLATMQRKESEGKVRDAGGAVSSGVTAKLHYLVIGDEGSPLYGNGNGKKGSKQLKAEELNGQGANIRIISETAFLRMLSGRSRDVSADATLAGCERLWEMAVGGGASDARLGQFARKYIRRHHPRIALDETDRPVDPGAEIPDAFLGFDRVLPLFFETREPIRAFALTLARSEFGRWSPPGEDLVRLAEAPFAEVRRLVADALLADDAPEHRRYRIDHDSLSPAAVYRFCESGDEQTRALGLKLIDRSPRLRLPDELYRLTESPDRAVRAFVVRALWSLYRDRHITGGWAPFVSPRPTIGPVARKKAAEAATSRGTGPPARPDRPPAPPPSLGDLLRRMLFELPPGRPPRRSAGPTEGQGGDGFDRLRPLPNRLAKLAVVETLCDLAIEDEAFARFALPPLVEFLGSRGKSEHAACLVAVTRIRHAHPGLSAPGSEAAS</sequence>
<dbReference type="SUPFAM" id="SSF52113">
    <property type="entry name" value="BRCT domain"/>
    <property type="match status" value="1"/>
</dbReference>
<name>A0A518H1R8_9BACT</name>
<dbReference type="InterPro" id="IPR001357">
    <property type="entry name" value="BRCT_dom"/>
</dbReference>
<evidence type="ECO:0000256" key="1">
    <source>
        <dbReference type="SAM" id="MobiDB-lite"/>
    </source>
</evidence>
<keyword evidence="4" id="KW-1185">Reference proteome</keyword>
<dbReference type="InterPro" id="IPR016024">
    <property type="entry name" value="ARM-type_fold"/>
</dbReference>
<dbReference type="PROSITE" id="PS50172">
    <property type="entry name" value="BRCT"/>
    <property type="match status" value="1"/>
</dbReference>
<dbReference type="EMBL" id="CP036426">
    <property type="protein sequence ID" value="QDV34779.1"/>
    <property type="molecule type" value="Genomic_DNA"/>
</dbReference>
<dbReference type="SUPFAM" id="SSF48371">
    <property type="entry name" value="ARM repeat"/>
    <property type="match status" value="1"/>
</dbReference>
<proteinExistence type="predicted"/>
<gene>
    <name evidence="3" type="ORF">ElP_26750</name>
</gene>
<dbReference type="RefSeq" id="WP_145269918.1">
    <property type="nucleotide sequence ID" value="NZ_CP036426.1"/>
</dbReference>
<reference evidence="3 4" key="1">
    <citation type="submission" date="2019-02" db="EMBL/GenBank/DDBJ databases">
        <title>Deep-cultivation of Planctomycetes and their phenomic and genomic characterization uncovers novel biology.</title>
        <authorList>
            <person name="Wiegand S."/>
            <person name="Jogler M."/>
            <person name="Boedeker C."/>
            <person name="Pinto D."/>
            <person name="Vollmers J."/>
            <person name="Rivas-Marin E."/>
            <person name="Kohn T."/>
            <person name="Peeters S.H."/>
            <person name="Heuer A."/>
            <person name="Rast P."/>
            <person name="Oberbeckmann S."/>
            <person name="Bunk B."/>
            <person name="Jeske O."/>
            <person name="Meyerdierks A."/>
            <person name="Storesund J.E."/>
            <person name="Kallscheuer N."/>
            <person name="Luecker S."/>
            <person name="Lage O.M."/>
            <person name="Pohl T."/>
            <person name="Merkel B.J."/>
            <person name="Hornburger P."/>
            <person name="Mueller R.-W."/>
            <person name="Bruemmer F."/>
            <person name="Labrenz M."/>
            <person name="Spormann A.M."/>
            <person name="Op den Camp H."/>
            <person name="Overmann J."/>
            <person name="Amann R."/>
            <person name="Jetten M.S.M."/>
            <person name="Mascher T."/>
            <person name="Medema M.H."/>
            <person name="Devos D.P."/>
            <person name="Kaster A.-K."/>
            <person name="Ovreas L."/>
            <person name="Rohde M."/>
            <person name="Galperin M.Y."/>
            <person name="Jogler C."/>
        </authorList>
    </citation>
    <scope>NUCLEOTIDE SEQUENCE [LARGE SCALE GENOMIC DNA]</scope>
    <source>
        <strain evidence="3 4">ElP</strain>
    </source>
</reference>
<feature type="domain" description="BRCT" evidence="2">
    <location>
        <begin position="639"/>
        <end position="731"/>
    </location>
</feature>
<dbReference type="OrthoDB" id="2942229at2"/>